<dbReference type="Pfam" id="PF07963">
    <property type="entry name" value="N_methyl"/>
    <property type="match status" value="1"/>
</dbReference>
<proteinExistence type="predicted"/>
<keyword evidence="1" id="KW-1133">Transmembrane helix</keyword>
<evidence type="ECO:0008006" key="4">
    <source>
        <dbReference type="Google" id="ProtNLM"/>
    </source>
</evidence>
<dbReference type="InterPro" id="IPR012902">
    <property type="entry name" value="N_methyl_site"/>
</dbReference>
<dbReference type="PROSITE" id="PS00409">
    <property type="entry name" value="PROKAR_NTER_METHYL"/>
    <property type="match status" value="1"/>
</dbReference>
<protein>
    <recommendedName>
        <fullName evidence="4">Type IV pilus assembly protein PilW</fullName>
    </recommendedName>
</protein>
<keyword evidence="1" id="KW-0812">Transmembrane</keyword>
<accession>A0ABT3TAS6</accession>
<dbReference type="InterPro" id="IPR032092">
    <property type="entry name" value="PilW"/>
</dbReference>
<dbReference type="Proteomes" id="UP001143304">
    <property type="component" value="Unassembled WGS sequence"/>
</dbReference>
<name>A0ABT3TAS6_9GAMM</name>
<evidence type="ECO:0000313" key="2">
    <source>
        <dbReference type="EMBL" id="MCX2979144.1"/>
    </source>
</evidence>
<organism evidence="2 3">
    <name type="scientific">Candidatus Marimicrobium litorale</name>
    <dbReference type="NCBI Taxonomy" id="2518991"/>
    <lineage>
        <taxon>Bacteria</taxon>
        <taxon>Pseudomonadati</taxon>
        <taxon>Pseudomonadota</taxon>
        <taxon>Gammaproteobacteria</taxon>
        <taxon>Cellvibrionales</taxon>
        <taxon>Halieaceae</taxon>
        <taxon>Marimicrobium</taxon>
    </lineage>
</organism>
<gene>
    <name evidence="2" type="ORF">EYC82_17535</name>
</gene>
<dbReference type="EMBL" id="SHNO01000002">
    <property type="protein sequence ID" value="MCX2979144.1"/>
    <property type="molecule type" value="Genomic_DNA"/>
</dbReference>
<evidence type="ECO:0000256" key="1">
    <source>
        <dbReference type="SAM" id="Phobius"/>
    </source>
</evidence>
<evidence type="ECO:0000313" key="3">
    <source>
        <dbReference type="Proteomes" id="UP001143304"/>
    </source>
</evidence>
<keyword evidence="3" id="KW-1185">Reference proteome</keyword>
<keyword evidence="1" id="KW-0472">Membrane</keyword>
<dbReference type="Pfam" id="PF16074">
    <property type="entry name" value="PilW"/>
    <property type="match status" value="1"/>
</dbReference>
<feature type="transmembrane region" description="Helical" evidence="1">
    <location>
        <begin position="12"/>
        <end position="39"/>
    </location>
</feature>
<sequence>MINRRRKLPRSAGLSLIELLIALGIGAFLMLGVVSVFIATKSSSTAEASLANIQNNGRLAIDLISQDIRKAHYSGCNSVGGIVDLIATGVTFEGVRGFSRAASDGAWSPDVPVALAIGATNGRRGSDMVNIQMATSLGKNILAADINANDDEATLTSNPGCEIKQNDLIIVSSCLSAHLVKVTNAIVCNSEEDDITLEFKSPGNIASSVEPGYRYGDPSELMRYESVSWYVADTGRDQFEQDVYALYRSSNGVAEEMVEGVEYIKFEFGQKVGNQMRYVPASDVNIDWNEVSTMRVAFLIQGFDSLRNDIDSEPYELLNTVVSASGDGAHSGGRVLRKVFTTTATLRNTDYEI</sequence>
<dbReference type="RefSeq" id="WP_279250929.1">
    <property type="nucleotide sequence ID" value="NZ_SHNO01000002.1"/>
</dbReference>
<reference evidence="2" key="1">
    <citation type="submission" date="2019-02" db="EMBL/GenBank/DDBJ databases">
        <authorList>
            <person name="Li S.-H."/>
        </authorList>
    </citation>
    <scope>NUCLEOTIDE SEQUENCE</scope>
    <source>
        <strain evidence="2">IMCC11814</strain>
    </source>
</reference>
<comment type="caution">
    <text evidence="2">The sequence shown here is derived from an EMBL/GenBank/DDBJ whole genome shotgun (WGS) entry which is preliminary data.</text>
</comment>